<feature type="signal peptide" evidence="2">
    <location>
        <begin position="1"/>
        <end position="25"/>
    </location>
</feature>
<evidence type="ECO:0000256" key="2">
    <source>
        <dbReference type="SAM" id="SignalP"/>
    </source>
</evidence>
<keyword evidence="2" id="KW-0732">Signal</keyword>
<evidence type="ECO:0000313" key="4">
    <source>
        <dbReference type="Proteomes" id="UP000078290"/>
    </source>
</evidence>
<evidence type="ECO:0000256" key="1">
    <source>
        <dbReference type="SAM" id="Phobius"/>
    </source>
</evidence>
<keyword evidence="1" id="KW-1133">Transmembrane helix</keyword>
<dbReference type="AlphaFoldDB" id="A0A1B7KR08"/>
<keyword evidence="1" id="KW-0812">Transmembrane</keyword>
<protein>
    <submittedName>
        <fullName evidence="3">Processed acidic surface protein</fullName>
    </submittedName>
</protein>
<dbReference type="RefSeq" id="WP_064552254.1">
    <property type="nucleotide sequence ID" value="NZ_LXMA01000034.1"/>
</dbReference>
<dbReference type="Proteomes" id="UP000078290">
    <property type="component" value="Unassembled WGS sequence"/>
</dbReference>
<dbReference type="EMBL" id="LXMA01000034">
    <property type="protein sequence ID" value="OAT72470.1"/>
    <property type="molecule type" value="Genomic_DNA"/>
</dbReference>
<dbReference type="InterPro" id="IPR030832">
    <property type="entry name" value="Acidic_LPXTA"/>
</dbReference>
<feature type="transmembrane region" description="Helical" evidence="1">
    <location>
        <begin position="294"/>
        <end position="313"/>
    </location>
</feature>
<keyword evidence="1" id="KW-0472">Membrane</keyword>
<accession>A0A1B7KR08</accession>
<sequence>MNRFCFAIIACFFFAIVHGVAPAFAQIEKRELEQYISSIGWTMNDLLNYLDDYHMTIADFQTMDELKQWLGTPIAEENFQQLLKRYQLTQEELEALLGQFGETVQDYTFIEDLDAAVAFYLRHNEQMQQINDMLGSIGFTEKEANRLFEHVASLHRQNLPQQLKALDARMEPFLQVADAALLTKQQRRQLFSIWEDALSALQIKPRFYLQENGKKQEVSYHRLLSLNTLGGRDLLIELYNQKGELLADVQLSEEILTSGYVFRAGEKFINASMLASEMEETMRGDKMPDTASPYLANMLLGLLLALFGAYAFWRIKSKAAE</sequence>
<comment type="caution">
    <text evidence="3">The sequence shown here is derived from an EMBL/GenBank/DDBJ whole genome shotgun (WGS) entry which is preliminary data.</text>
</comment>
<proteinExistence type="predicted"/>
<feature type="chain" id="PRO_5008596405" evidence="2">
    <location>
        <begin position="26"/>
        <end position="321"/>
    </location>
</feature>
<organism evidence="3 4">
    <name type="scientific">Parageobacillus thermoglucosidasius</name>
    <name type="common">Geobacillus thermoglucosidasius</name>
    <dbReference type="NCBI Taxonomy" id="1426"/>
    <lineage>
        <taxon>Bacteria</taxon>
        <taxon>Bacillati</taxon>
        <taxon>Bacillota</taxon>
        <taxon>Bacilli</taxon>
        <taxon>Bacillales</taxon>
        <taxon>Anoxybacillaceae</taxon>
        <taxon>Parageobacillus</taxon>
    </lineage>
</organism>
<name>A0A1B7KR08_PARTM</name>
<dbReference type="OrthoDB" id="2718583at2"/>
<reference evidence="4" key="1">
    <citation type="submission" date="2016-05" db="EMBL/GenBank/DDBJ databases">
        <authorList>
            <person name="Wang W."/>
            <person name="Zhu L."/>
        </authorList>
    </citation>
    <scope>NUCLEOTIDE SEQUENCE [LARGE SCALE GENOMIC DNA]</scope>
    <source>
        <strain evidence="4">W-2</strain>
    </source>
</reference>
<dbReference type="NCBIfam" id="TIGR04383">
    <property type="entry name" value="acidic_w_LPXTA"/>
    <property type="match status" value="1"/>
</dbReference>
<evidence type="ECO:0000313" key="3">
    <source>
        <dbReference type="EMBL" id="OAT72470.1"/>
    </source>
</evidence>
<gene>
    <name evidence="3" type="ORF">A7K69_10130</name>
</gene>